<gene>
    <name evidence="2" type="ORF">B0T14DRAFT_495569</name>
</gene>
<feature type="compositionally biased region" description="Acidic residues" evidence="1">
    <location>
        <begin position="300"/>
        <end position="316"/>
    </location>
</feature>
<dbReference type="Proteomes" id="UP001175000">
    <property type="component" value="Unassembled WGS sequence"/>
</dbReference>
<organism evidence="2 3">
    <name type="scientific">Immersiella caudata</name>
    <dbReference type="NCBI Taxonomy" id="314043"/>
    <lineage>
        <taxon>Eukaryota</taxon>
        <taxon>Fungi</taxon>
        <taxon>Dikarya</taxon>
        <taxon>Ascomycota</taxon>
        <taxon>Pezizomycotina</taxon>
        <taxon>Sordariomycetes</taxon>
        <taxon>Sordariomycetidae</taxon>
        <taxon>Sordariales</taxon>
        <taxon>Lasiosphaeriaceae</taxon>
        <taxon>Immersiella</taxon>
    </lineage>
</organism>
<feature type="compositionally biased region" description="Acidic residues" evidence="1">
    <location>
        <begin position="325"/>
        <end position="335"/>
    </location>
</feature>
<sequence length="617" mass="69128">MPASIDVEEQDSLSYTRGFGTFHFAPVDDEGHDVHRRNRTTWKAAAAAAAPPLKPTTIPSTFPFMKLPIEIRKKIYACFVDELRDNVKGSAPARRVVSTDSGPPAKYTGPSLHLYVFDKTFDPDYQDDNGPVEPMLVEGAPDARNVDPRTGQPLNVLEMYKAIREGRLDSDEEKALPENWRRLKEDDHQWSSEEDASMSDAGDEESEWDSDEAEIAVDLKRKSPSAQVVNIEDDDSEVEEVKPSVSKKKAAVTKPTKKAPSKPAKQEVMVIDSSDESEEEEYVPSSSSPSSSSSSSSSSSEEDSSEGSDKDEDADIDSTRLPNDDFPDSDNDDADPTYHDSDYDREYIAKANKLAAKRNRALLIWTPRCYVAIYSRTLTSPDCPVHNRPSNLFHTLDFEDLWACATCSHRNPAAYHNLRRLAQVNPFITTELGTTLWHGSTVEFDGPETFLSLATERPAILPLIRNVVLNLEIHPILPFGKSGTKNLADVIEIISERMDLDSFKVQLGTPGTFYADERPEPEWGSEWRREWAPLVRGLKTRRLELGVVEGLKVGGGEGVKVEEDVEAVLDGWMGKLLGEWTPDCLRREEEREASREIKREETEEPVKSLKMVLRLRS</sequence>
<dbReference type="EMBL" id="JAULSU010000003">
    <property type="protein sequence ID" value="KAK0624263.1"/>
    <property type="molecule type" value="Genomic_DNA"/>
</dbReference>
<feature type="compositionally biased region" description="Basic residues" evidence="1">
    <location>
        <begin position="245"/>
        <end position="260"/>
    </location>
</feature>
<dbReference type="AlphaFoldDB" id="A0AA40C4P9"/>
<feature type="region of interest" description="Disordered" evidence="1">
    <location>
        <begin position="184"/>
        <end position="341"/>
    </location>
</feature>
<evidence type="ECO:0000313" key="2">
    <source>
        <dbReference type="EMBL" id="KAK0624263.1"/>
    </source>
</evidence>
<evidence type="ECO:0000256" key="1">
    <source>
        <dbReference type="SAM" id="MobiDB-lite"/>
    </source>
</evidence>
<proteinExistence type="predicted"/>
<evidence type="ECO:0000313" key="3">
    <source>
        <dbReference type="Proteomes" id="UP001175000"/>
    </source>
</evidence>
<feature type="compositionally biased region" description="Acidic residues" evidence="1">
    <location>
        <begin position="273"/>
        <end position="282"/>
    </location>
</feature>
<feature type="compositionally biased region" description="Low complexity" evidence="1">
    <location>
        <begin position="283"/>
        <end position="299"/>
    </location>
</feature>
<protein>
    <submittedName>
        <fullName evidence="2">Uncharacterized protein</fullName>
    </submittedName>
</protein>
<name>A0AA40C4P9_9PEZI</name>
<comment type="caution">
    <text evidence="2">The sequence shown here is derived from an EMBL/GenBank/DDBJ whole genome shotgun (WGS) entry which is preliminary data.</text>
</comment>
<accession>A0AA40C4P9</accession>
<keyword evidence="3" id="KW-1185">Reference proteome</keyword>
<feature type="compositionally biased region" description="Acidic residues" evidence="1">
    <location>
        <begin position="192"/>
        <end position="215"/>
    </location>
</feature>
<reference evidence="2" key="1">
    <citation type="submission" date="2023-06" db="EMBL/GenBank/DDBJ databases">
        <title>Genome-scale phylogeny and comparative genomics of the fungal order Sordariales.</title>
        <authorList>
            <consortium name="Lawrence Berkeley National Laboratory"/>
            <person name="Hensen N."/>
            <person name="Bonometti L."/>
            <person name="Westerberg I."/>
            <person name="Brannstrom I.O."/>
            <person name="Guillou S."/>
            <person name="Cros-Aarteil S."/>
            <person name="Calhoun S."/>
            <person name="Haridas S."/>
            <person name="Kuo A."/>
            <person name="Mondo S."/>
            <person name="Pangilinan J."/>
            <person name="Riley R."/>
            <person name="Labutti K."/>
            <person name="Andreopoulos B."/>
            <person name="Lipzen A."/>
            <person name="Chen C."/>
            <person name="Yanf M."/>
            <person name="Daum C."/>
            <person name="Ng V."/>
            <person name="Clum A."/>
            <person name="Steindorff A."/>
            <person name="Ohm R."/>
            <person name="Martin F."/>
            <person name="Silar P."/>
            <person name="Natvig D."/>
            <person name="Lalanne C."/>
            <person name="Gautier V."/>
            <person name="Ament-Velasquez S.L."/>
            <person name="Kruys A."/>
            <person name="Hutchinson M.I."/>
            <person name="Powell A.J."/>
            <person name="Barry K."/>
            <person name="Miller A.N."/>
            <person name="Grigoriev I.V."/>
            <person name="Debuchy R."/>
            <person name="Gladieux P."/>
            <person name="Thoren M.H."/>
            <person name="Johannesson H."/>
        </authorList>
    </citation>
    <scope>NUCLEOTIDE SEQUENCE</scope>
    <source>
        <strain evidence="2">CBS 606.72</strain>
    </source>
</reference>